<feature type="compositionally biased region" description="Basic and acidic residues" evidence="1">
    <location>
        <begin position="367"/>
        <end position="381"/>
    </location>
</feature>
<sequence>MAPLLPTEIWQRIFTFAANDDKVALWMYGRRSCKAWKRNIELTFCDNYLKHATRFTIDFDCGVENIPNTGNSSKCFLAVEMTFGRVDHSRGDSFCIFNESLDTTGQPPDLGREEWNRVYNQSKYGTWRSNINRYVGASPSAHAKGGRFDRPPWVILLAFPREDHYWGENQEVDEHVDNSEILNDTELPGFIFDAERIEISFDWVLAFSKLFAEAAELTKRGKVSERDVKDSILARVGTLDSKGDMVARNGIDPKDFTRLLIEGVRIAKGGSRENRKQIRRESITRFYKERYGVEYKNENFGSYEREALRQFTTTADPFSILAELSLEEEEEAGAGRDDMGDMSGGEHGFEDVCSDVEDGEEFDDAEEDKRDDWNNDHREGDDSTNQTSHTYSLVVPSRQKTDPCAGDGMSSISKMAPR</sequence>
<evidence type="ECO:0000313" key="3">
    <source>
        <dbReference type="Proteomes" id="UP001310594"/>
    </source>
</evidence>
<dbReference type="Proteomes" id="UP001310594">
    <property type="component" value="Unassembled WGS sequence"/>
</dbReference>
<reference evidence="2" key="1">
    <citation type="submission" date="2023-08" db="EMBL/GenBank/DDBJ databases">
        <title>Black Yeasts Isolated from many extreme environments.</title>
        <authorList>
            <person name="Coleine C."/>
            <person name="Stajich J.E."/>
            <person name="Selbmann L."/>
        </authorList>
    </citation>
    <scope>NUCLEOTIDE SEQUENCE</scope>
    <source>
        <strain evidence="2">CCFEE 5810</strain>
    </source>
</reference>
<dbReference type="EMBL" id="JAVRQU010000006">
    <property type="protein sequence ID" value="KAK5701994.1"/>
    <property type="molecule type" value="Genomic_DNA"/>
</dbReference>
<accession>A0AAN7WDU9</accession>
<evidence type="ECO:0000313" key="2">
    <source>
        <dbReference type="EMBL" id="KAK5701994.1"/>
    </source>
</evidence>
<organism evidence="2 3">
    <name type="scientific">Elasticomyces elasticus</name>
    <dbReference type="NCBI Taxonomy" id="574655"/>
    <lineage>
        <taxon>Eukaryota</taxon>
        <taxon>Fungi</taxon>
        <taxon>Dikarya</taxon>
        <taxon>Ascomycota</taxon>
        <taxon>Pezizomycotina</taxon>
        <taxon>Dothideomycetes</taxon>
        <taxon>Dothideomycetidae</taxon>
        <taxon>Mycosphaerellales</taxon>
        <taxon>Teratosphaeriaceae</taxon>
        <taxon>Elasticomyces</taxon>
    </lineage>
</organism>
<evidence type="ECO:0000256" key="1">
    <source>
        <dbReference type="SAM" id="MobiDB-lite"/>
    </source>
</evidence>
<protein>
    <submittedName>
        <fullName evidence="2">Uncharacterized protein</fullName>
    </submittedName>
</protein>
<name>A0AAN7WDU9_9PEZI</name>
<feature type="region of interest" description="Disordered" evidence="1">
    <location>
        <begin position="329"/>
        <end position="418"/>
    </location>
</feature>
<comment type="caution">
    <text evidence="2">The sequence shown here is derived from an EMBL/GenBank/DDBJ whole genome shotgun (WGS) entry which is preliminary data.</text>
</comment>
<feature type="compositionally biased region" description="Acidic residues" evidence="1">
    <location>
        <begin position="352"/>
        <end position="366"/>
    </location>
</feature>
<dbReference type="AlphaFoldDB" id="A0AAN7WDU9"/>
<gene>
    <name evidence="2" type="ORF">LTR97_004812</name>
</gene>
<proteinExistence type="predicted"/>